<feature type="compositionally biased region" description="Basic and acidic residues" evidence="1">
    <location>
        <begin position="439"/>
        <end position="451"/>
    </location>
</feature>
<gene>
    <name evidence="3" type="ORF">SCF082_LOCUS49222</name>
</gene>
<proteinExistence type="predicted"/>
<organism evidence="3 4">
    <name type="scientific">Durusdinium trenchii</name>
    <dbReference type="NCBI Taxonomy" id="1381693"/>
    <lineage>
        <taxon>Eukaryota</taxon>
        <taxon>Sar</taxon>
        <taxon>Alveolata</taxon>
        <taxon>Dinophyceae</taxon>
        <taxon>Suessiales</taxon>
        <taxon>Symbiodiniaceae</taxon>
        <taxon>Durusdinium</taxon>
    </lineage>
</organism>
<evidence type="ECO:0000256" key="1">
    <source>
        <dbReference type="SAM" id="MobiDB-lite"/>
    </source>
</evidence>
<evidence type="ECO:0000259" key="2">
    <source>
        <dbReference type="PROSITE" id="PS50076"/>
    </source>
</evidence>
<reference evidence="3 4" key="1">
    <citation type="submission" date="2024-02" db="EMBL/GenBank/DDBJ databases">
        <authorList>
            <person name="Chen Y."/>
            <person name="Shah S."/>
            <person name="Dougan E. K."/>
            <person name="Thang M."/>
            <person name="Chan C."/>
        </authorList>
    </citation>
    <scope>NUCLEOTIDE SEQUENCE [LARGE SCALE GENOMIC DNA]</scope>
</reference>
<dbReference type="InterPro" id="IPR036869">
    <property type="entry name" value="J_dom_sf"/>
</dbReference>
<dbReference type="EMBL" id="CAXAMM010042576">
    <property type="protein sequence ID" value="CAK9105614.1"/>
    <property type="molecule type" value="Genomic_DNA"/>
</dbReference>
<sequence length="805" mass="90254">MMAVAGASASAQGRGQLRDRAKSAGNRAGARPTATDAQQQNIKQLQADLAAIKAGSEVTPEQIEALKKSLNALVSGATKPDPVLVDKLATELAEAKADGELTTAELLRLSQDLEAVLNSAGISQAELEKVLNDIQKILLASGVEKSDVQTIMNDLKKIAAEAKSNAGGAVIQVAVGNTFASVSADATSGTATPEEAARNMFRACCRRSPQLFIQTRLLGVCDGDVDTLNKYAESLHLTEFDNGNDAFTVYDLPKRMKEDSIRVIAGQAFNEKDVDTLEVQFLSTYYAKELMCFDVAADNYDGATYQTRIVVAKHSDRWYAIPRCRSSKSFYEIADAMSDRVPAIDQHPDHWRNQCSPYSGESQIEALKKRAYKRLAVRWHPDRFPAGSSDHREAEERLKRINASYDRLKRYFENGRSEPRPQRTRPSSSGSSQSTGNNRHSDRASEERRKAPPVDFDCVSFRGDPRLNLSFIQRVKYQYLRRRYFRHVVRIDPEAIVLAYVDKRDVLATSVNLDDTILGVEHRGRFWSATNEQPGKNTKRRRWLPSRRTIVVWVGDSKQSDDAARIQVLLKEYESPEQFVTLVRSYFCPHDVTVQTGWMRVAQFIEVGRRLAVENRFFRWVAIGLVGLMVGAALVGKLGDLLTRWSTVAEFDEARRERSSSDVELFPNAKIRKGSFTVWPTSWTATTTDREGKHATERVYAIAIELLVSEDLDQYRLDDLSGSVQDESNDRRSIPDCLETAADDGQGNVRVRNGRLTFMIRCPSPDAPESLYRLEIRSKSLDEAHTFHVPLSPVERRTSMSNDER</sequence>
<protein>
    <recommendedName>
        <fullName evidence="2">J domain-containing protein</fullName>
    </recommendedName>
</protein>
<dbReference type="Proteomes" id="UP001642464">
    <property type="component" value="Unassembled WGS sequence"/>
</dbReference>
<dbReference type="SUPFAM" id="SSF46565">
    <property type="entry name" value="Chaperone J-domain"/>
    <property type="match status" value="1"/>
</dbReference>
<evidence type="ECO:0000313" key="4">
    <source>
        <dbReference type="Proteomes" id="UP001642464"/>
    </source>
</evidence>
<feature type="compositionally biased region" description="Low complexity" evidence="1">
    <location>
        <begin position="424"/>
        <end position="438"/>
    </location>
</feature>
<dbReference type="CDD" id="cd06257">
    <property type="entry name" value="DnaJ"/>
    <property type="match status" value="1"/>
</dbReference>
<keyword evidence="4" id="KW-1185">Reference proteome</keyword>
<feature type="region of interest" description="Disordered" evidence="1">
    <location>
        <begin position="1"/>
        <end position="40"/>
    </location>
</feature>
<dbReference type="InterPro" id="IPR001623">
    <property type="entry name" value="DnaJ_domain"/>
</dbReference>
<feature type="region of interest" description="Disordered" evidence="1">
    <location>
        <begin position="411"/>
        <end position="451"/>
    </location>
</feature>
<feature type="compositionally biased region" description="Basic and acidic residues" evidence="1">
    <location>
        <begin position="411"/>
        <end position="421"/>
    </location>
</feature>
<feature type="domain" description="J" evidence="2">
    <location>
        <begin position="329"/>
        <end position="430"/>
    </location>
</feature>
<accession>A0ABP0RZW4</accession>
<dbReference type="PROSITE" id="PS50076">
    <property type="entry name" value="DNAJ_2"/>
    <property type="match status" value="1"/>
</dbReference>
<comment type="caution">
    <text evidence="3">The sequence shown here is derived from an EMBL/GenBank/DDBJ whole genome shotgun (WGS) entry which is preliminary data.</text>
</comment>
<feature type="compositionally biased region" description="Low complexity" evidence="1">
    <location>
        <begin position="1"/>
        <end position="15"/>
    </location>
</feature>
<dbReference type="Gene3D" id="1.10.287.110">
    <property type="entry name" value="DnaJ domain"/>
    <property type="match status" value="1"/>
</dbReference>
<name>A0ABP0RZW4_9DINO</name>
<evidence type="ECO:0000313" key="3">
    <source>
        <dbReference type="EMBL" id="CAK9105614.1"/>
    </source>
</evidence>